<organism evidence="2 3">
    <name type="scientific">Gimesia aquarii</name>
    <dbReference type="NCBI Taxonomy" id="2527964"/>
    <lineage>
        <taxon>Bacteria</taxon>
        <taxon>Pseudomonadati</taxon>
        <taxon>Planctomycetota</taxon>
        <taxon>Planctomycetia</taxon>
        <taxon>Planctomycetales</taxon>
        <taxon>Planctomycetaceae</taxon>
        <taxon>Gimesia</taxon>
    </lineage>
</organism>
<keyword evidence="3" id="KW-1185">Reference proteome</keyword>
<accession>A0A517WQ39</accession>
<dbReference type="OrthoDB" id="290452at2"/>
<keyword evidence="1" id="KW-1133">Transmembrane helix</keyword>
<name>A0A517WQ39_9PLAN</name>
<evidence type="ECO:0000313" key="3">
    <source>
        <dbReference type="Proteomes" id="UP000318384"/>
    </source>
</evidence>
<feature type="transmembrane region" description="Helical" evidence="1">
    <location>
        <begin position="40"/>
        <end position="59"/>
    </location>
</feature>
<keyword evidence="1" id="KW-0472">Membrane</keyword>
<feature type="transmembrane region" description="Helical" evidence="1">
    <location>
        <begin position="12"/>
        <end position="34"/>
    </location>
</feature>
<evidence type="ECO:0000313" key="2">
    <source>
        <dbReference type="EMBL" id="QDU07346.1"/>
    </source>
</evidence>
<reference evidence="2 3" key="1">
    <citation type="submission" date="2019-03" db="EMBL/GenBank/DDBJ databases">
        <title>Deep-cultivation of Planctomycetes and their phenomic and genomic characterization uncovers novel biology.</title>
        <authorList>
            <person name="Wiegand S."/>
            <person name="Jogler M."/>
            <person name="Boedeker C."/>
            <person name="Pinto D."/>
            <person name="Vollmers J."/>
            <person name="Rivas-Marin E."/>
            <person name="Kohn T."/>
            <person name="Peeters S.H."/>
            <person name="Heuer A."/>
            <person name="Rast P."/>
            <person name="Oberbeckmann S."/>
            <person name="Bunk B."/>
            <person name="Jeske O."/>
            <person name="Meyerdierks A."/>
            <person name="Storesund J.E."/>
            <person name="Kallscheuer N."/>
            <person name="Luecker S."/>
            <person name="Lage O.M."/>
            <person name="Pohl T."/>
            <person name="Merkel B.J."/>
            <person name="Hornburger P."/>
            <person name="Mueller R.-W."/>
            <person name="Bruemmer F."/>
            <person name="Labrenz M."/>
            <person name="Spormann A.M."/>
            <person name="Op den Camp H."/>
            <person name="Overmann J."/>
            <person name="Amann R."/>
            <person name="Jetten M.S.M."/>
            <person name="Mascher T."/>
            <person name="Medema M.H."/>
            <person name="Devos D.P."/>
            <person name="Kaster A.-K."/>
            <person name="Ovreas L."/>
            <person name="Rohde M."/>
            <person name="Galperin M.Y."/>
            <person name="Jogler C."/>
        </authorList>
    </citation>
    <scope>NUCLEOTIDE SEQUENCE [LARGE SCALE GENOMIC DNA]</scope>
    <source>
        <strain evidence="2 3">V202</strain>
    </source>
</reference>
<gene>
    <name evidence="2" type="ORF">V202x_06980</name>
</gene>
<feature type="transmembrane region" description="Helical" evidence="1">
    <location>
        <begin position="124"/>
        <end position="145"/>
    </location>
</feature>
<dbReference type="AlphaFoldDB" id="A0A517WQ39"/>
<sequence length="146" mass="16857">MNFIYQTVKKIIAIFGFTTLVITLTISLIYDISLLRDDPYIIGFFSSMFLVPGWILYIIFEEYPKRFINKYSAFICYSFFPLLYFSLIVIYGGEGSGYGFIFGIYFLVSAVLSLPLLKQLENQCVFCVFVSLGFIYLFGFLSSVIR</sequence>
<dbReference type="RefSeq" id="WP_145171214.1">
    <property type="nucleotide sequence ID" value="NZ_CP037422.1"/>
</dbReference>
<dbReference type="Proteomes" id="UP000318384">
    <property type="component" value="Chromosome"/>
</dbReference>
<protein>
    <submittedName>
        <fullName evidence="2">Uncharacterized protein</fullName>
    </submittedName>
</protein>
<proteinExistence type="predicted"/>
<keyword evidence="1" id="KW-0812">Transmembrane</keyword>
<feature type="transmembrane region" description="Helical" evidence="1">
    <location>
        <begin position="97"/>
        <end position="117"/>
    </location>
</feature>
<feature type="transmembrane region" description="Helical" evidence="1">
    <location>
        <begin position="71"/>
        <end position="91"/>
    </location>
</feature>
<dbReference type="EMBL" id="CP037422">
    <property type="protein sequence ID" value="QDU07346.1"/>
    <property type="molecule type" value="Genomic_DNA"/>
</dbReference>
<evidence type="ECO:0000256" key="1">
    <source>
        <dbReference type="SAM" id="Phobius"/>
    </source>
</evidence>